<gene>
    <name evidence="3" type="ORF">MGWOODY_Clf2877</name>
</gene>
<dbReference type="SUPFAM" id="SSF55347">
    <property type="entry name" value="Glyceraldehyde-3-phosphate dehydrogenase-like, C-terminal domain"/>
    <property type="match status" value="1"/>
</dbReference>
<dbReference type="GO" id="GO:0016491">
    <property type="term" value="F:oxidoreductase activity"/>
    <property type="evidence" value="ECO:0007669"/>
    <property type="project" value="UniProtKB-KW"/>
</dbReference>
<dbReference type="InterPro" id="IPR052515">
    <property type="entry name" value="Gfo/Idh/MocA_Oxidoreductase"/>
</dbReference>
<evidence type="ECO:0000313" key="3">
    <source>
        <dbReference type="EMBL" id="CUV01427.1"/>
    </source>
</evidence>
<evidence type="ECO:0000259" key="2">
    <source>
        <dbReference type="Pfam" id="PF22725"/>
    </source>
</evidence>
<protein>
    <submittedName>
        <fullName evidence="3">1-carboxy-3-chloro-3,4-dihydroxycyclo hexa-1,5-diene dehydrogenase</fullName>
        <ecNumber evidence="3">1.-.-.-</ecNumber>
    </submittedName>
</protein>
<dbReference type="EMBL" id="FAXA01000068">
    <property type="protein sequence ID" value="CUV01427.1"/>
    <property type="molecule type" value="Genomic_DNA"/>
</dbReference>
<organism evidence="3">
    <name type="scientific">hydrothermal vent metagenome</name>
    <dbReference type="NCBI Taxonomy" id="652676"/>
    <lineage>
        <taxon>unclassified sequences</taxon>
        <taxon>metagenomes</taxon>
        <taxon>ecological metagenomes</taxon>
    </lineage>
</organism>
<feature type="region of interest" description="Disordered" evidence="1">
    <location>
        <begin position="162"/>
        <end position="194"/>
    </location>
</feature>
<evidence type="ECO:0000256" key="1">
    <source>
        <dbReference type="SAM" id="MobiDB-lite"/>
    </source>
</evidence>
<proteinExistence type="predicted"/>
<keyword evidence="3" id="KW-0560">Oxidoreductase</keyword>
<dbReference type="EC" id="1.-.-.-" evidence="3"/>
<dbReference type="InterPro" id="IPR055170">
    <property type="entry name" value="GFO_IDH_MocA-like_dom"/>
</dbReference>
<dbReference type="AlphaFoldDB" id="A0A170Q9B3"/>
<dbReference type="Gene3D" id="3.30.360.10">
    <property type="entry name" value="Dihydrodipicolinate Reductase, domain 2"/>
    <property type="match status" value="1"/>
</dbReference>
<name>A0A170Q9B3_9ZZZZ</name>
<dbReference type="PANTHER" id="PTHR43249">
    <property type="entry name" value="UDP-N-ACETYL-2-AMINO-2-DEOXY-D-GLUCURONATE OXIDASE"/>
    <property type="match status" value="1"/>
</dbReference>
<dbReference type="PANTHER" id="PTHR43249:SF1">
    <property type="entry name" value="D-GLUCOSIDE 3-DEHYDROGENASE"/>
    <property type="match status" value="1"/>
</dbReference>
<reference evidence="3" key="1">
    <citation type="submission" date="2015-10" db="EMBL/GenBank/DDBJ databases">
        <authorList>
            <person name="Gilbert D.G."/>
        </authorList>
    </citation>
    <scope>NUCLEOTIDE SEQUENCE</scope>
</reference>
<feature type="domain" description="GFO/IDH/MocA-like oxidoreductase" evidence="2">
    <location>
        <begin position="24"/>
        <end position="131"/>
    </location>
</feature>
<feature type="compositionally biased region" description="Basic and acidic residues" evidence="1">
    <location>
        <begin position="162"/>
        <end position="171"/>
    </location>
</feature>
<accession>A0A170Q9B3</accession>
<sequence>MIQAAEQNGVQLAVNVKHSYEPRVRKIREMVVSEELGKLRMINYWYYNDWLYSPRTAEELTPELGGGVPWRQGPHQFDILRTIAGGLVRSVRAMTGVWDETRPVPGCYSSFLEFENGIVATAVYSGYDHFSSRELTYRVDEGDAWPDPPVYARARTALREAGSKEAETALKRDRRFGGTNRPASGAAPGQRRSTPWILGGPLVASFDKGDVRLTPNGLMVYGEDEKREITLPNTPDGRDGIIEEVYQAVVNGRRPANDGHWGKATLEVLLALFQSGKERREIQMSHQVPTQD</sequence>
<dbReference type="Pfam" id="PF22725">
    <property type="entry name" value="GFO_IDH_MocA_C3"/>
    <property type="match status" value="1"/>
</dbReference>